<evidence type="ECO:0000313" key="2">
    <source>
        <dbReference type="Proteomes" id="UP000199153"/>
    </source>
</evidence>
<dbReference type="OrthoDB" id="6077795at2"/>
<evidence type="ECO:0008006" key="3">
    <source>
        <dbReference type="Google" id="ProtNLM"/>
    </source>
</evidence>
<organism evidence="1 2">
    <name type="scientific">Salegentibacter flavus</name>
    <dbReference type="NCBI Taxonomy" id="287099"/>
    <lineage>
        <taxon>Bacteria</taxon>
        <taxon>Pseudomonadati</taxon>
        <taxon>Bacteroidota</taxon>
        <taxon>Flavobacteriia</taxon>
        <taxon>Flavobacteriales</taxon>
        <taxon>Flavobacteriaceae</taxon>
        <taxon>Salegentibacter</taxon>
    </lineage>
</organism>
<dbReference type="Proteomes" id="UP000199153">
    <property type="component" value="Unassembled WGS sequence"/>
</dbReference>
<dbReference type="AlphaFoldDB" id="A0A1I5BIH5"/>
<dbReference type="PROSITE" id="PS51257">
    <property type="entry name" value="PROKAR_LIPOPROTEIN"/>
    <property type="match status" value="1"/>
</dbReference>
<dbReference type="EMBL" id="FOVL01000015">
    <property type="protein sequence ID" value="SFN74558.1"/>
    <property type="molecule type" value="Genomic_DNA"/>
</dbReference>
<proteinExistence type="predicted"/>
<dbReference type="STRING" id="287099.SAMN05660413_02404"/>
<evidence type="ECO:0000313" key="1">
    <source>
        <dbReference type="EMBL" id="SFN74558.1"/>
    </source>
</evidence>
<reference evidence="1 2" key="1">
    <citation type="submission" date="2016-10" db="EMBL/GenBank/DDBJ databases">
        <authorList>
            <person name="de Groot N.N."/>
        </authorList>
    </citation>
    <scope>NUCLEOTIDE SEQUENCE [LARGE SCALE GENOMIC DNA]</scope>
    <source>
        <strain evidence="1 2">DSM 17794</strain>
    </source>
</reference>
<keyword evidence="2" id="KW-1185">Reference proteome</keyword>
<name>A0A1I5BIH5_9FLAO</name>
<protein>
    <recommendedName>
        <fullName evidence="3">DUF4136 domain-containing protein</fullName>
    </recommendedName>
</protein>
<gene>
    <name evidence="1" type="ORF">SAMN05660413_02404</name>
</gene>
<dbReference type="RefSeq" id="WP_093410003.1">
    <property type="nucleotide sequence ID" value="NZ_FOVL01000015.1"/>
</dbReference>
<accession>A0A1I5BIH5</accession>
<sequence>MRYFLWFLYVVLFTACSTARLVESHSPYRAEKPKIEKILVIGMTPLTEFRESFETRLQKEFKKHDVEAVTSISVLNGKLTPGENTEQQLNNLEKYLLEEGYNTVLLSKIVQVESHKDLRNSLYSLRGSYRSFKSDYYANQGIFQGDDINSDTKVYHTETSIYTLPENRQRELLWQGEIDLKNPKRVKRTIKQYVDLLISSLKWDGVLP</sequence>